<reference evidence="1 2" key="1">
    <citation type="journal article" date="2016" name="Mol. Biol. Evol.">
        <title>Comparative Genomics of Early-Diverging Mushroom-Forming Fungi Provides Insights into the Origins of Lignocellulose Decay Capabilities.</title>
        <authorList>
            <person name="Nagy L.G."/>
            <person name="Riley R."/>
            <person name="Tritt A."/>
            <person name="Adam C."/>
            <person name="Daum C."/>
            <person name="Floudas D."/>
            <person name="Sun H."/>
            <person name="Yadav J.S."/>
            <person name="Pangilinan J."/>
            <person name="Larsson K.H."/>
            <person name="Matsuura K."/>
            <person name="Barry K."/>
            <person name="Labutti K."/>
            <person name="Kuo R."/>
            <person name="Ohm R.A."/>
            <person name="Bhattacharya S.S."/>
            <person name="Shirouzu T."/>
            <person name="Yoshinaga Y."/>
            <person name="Martin F.M."/>
            <person name="Grigoriev I.V."/>
            <person name="Hibbett D.S."/>
        </authorList>
    </citation>
    <scope>NUCLEOTIDE SEQUENCE [LARGE SCALE GENOMIC DNA]</scope>
    <source>
        <strain evidence="1 2">93-53</strain>
    </source>
</reference>
<keyword evidence="2" id="KW-1185">Reference proteome</keyword>
<dbReference type="RefSeq" id="XP_040766772.1">
    <property type="nucleotide sequence ID" value="XM_040903291.1"/>
</dbReference>
<feature type="non-terminal residue" evidence="1">
    <location>
        <position position="1"/>
    </location>
</feature>
<evidence type="ECO:0000313" key="2">
    <source>
        <dbReference type="Proteomes" id="UP000076871"/>
    </source>
</evidence>
<dbReference type="EMBL" id="KV427613">
    <property type="protein sequence ID" value="KZT09032.1"/>
    <property type="molecule type" value="Genomic_DNA"/>
</dbReference>
<proteinExistence type="predicted"/>
<feature type="non-terminal residue" evidence="1">
    <location>
        <position position="163"/>
    </location>
</feature>
<sequence>PLPDLPAHLLADSAIQMALKVCENHIQVDTPFNVDKLENMLFDHPNQPFVRSVIHGLHHGFWPPDNGEWEMELEEVINNHPADSPDIDAIWAFHDKEISAGQWSLKLPNLLPGMKISPMFIVWWDEKPHIITNHSAPGLNDSILDAEAKVHYDNMRDFRQEMR</sequence>
<dbReference type="STRING" id="1314785.A0A165FIR0"/>
<evidence type="ECO:0000313" key="1">
    <source>
        <dbReference type="EMBL" id="KZT09032.1"/>
    </source>
</evidence>
<organism evidence="1 2">
    <name type="scientific">Laetiporus sulphureus 93-53</name>
    <dbReference type="NCBI Taxonomy" id="1314785"/>
    <lineage>
        <taxon>Eukaryota</taxon>
        <taxon>Fungi</taxon>
        <taxon>Dikarya</taxon>
        <taxon>Basidiomycota</taxon>
        <taxon>Agaricomycotina</taxon>
        <taxon>Agaricomycetes</taxon>
        <taxon>Polyporales</taxon>
        <taxon>Laetiporus</taxon>
    </lineage>
</organism>
<accession>A0A165FIR0</accession>
<gene>
    <name evidence="1" type="ORF">LAESUDRAFT_622439</name>
</gene>
<protein>
    <submittedName>
        <fullName evidence="1">Uncharacterized protein</fullName>
    </submittedName>
</protein>
<dbReference type="GeneID" id="63820322"/>
<dbReference type="OrthoDB" id="3248529at2759"/>
<dbReference type="AlphaFoldDB" id="A0A165FIR0"/>
<name>A0A165FIR0_9APHY</name>
<dbReference type="Proteomes" id="UP000076871">
    <property type="component" value="Unassembled WGS sequence"/>
</dbReference>
<dbReference type="InParanoid" id="A0A165FIR0"/>